<accession>A0ABM1M3F6</accession>
<keyword evidence="1" id="KW-1185">Reference proteome</keyword>
<protein>
    <submittedName>
        <fullName evidence="2">Paramyosin, short form-like</fullName>
    </submittedName>
</protein>
<reference evidence="2" key="1">
    <citation type="submission" date="2025-08" db="UniProtKB">
        <authorList>
            <consortium name="RefSeq"/>
        </authorList>
    </citation>
    <scope>IDENTIFICATION</scope>
    <source>
        <tissue evidence="2">Whole Larva</tissue>
    </source>
</reference>
<evidence type="ECO:0000313" key="1">
    <source>
        <dbReference type="Proteomes" id="UP000695000"/>
    </source>
</evidence>
<dbReference type="RefSeq" id="XP_017769106.1">
    <property type="nucleotide sequence ID" value="XM_017913617.1"/>
</dbReference>
<evidence type="ECO:0000313" key="2">
    <source>
        <dbReference type="RefSeq" id="XP_017769106.1"/>
    </source>
</evidence>
<proteinExistence type="predicted"/>
<gene>
    <name evidence="2" type="primary">LOC108557185</name>
</gene>
<dbReference type="Proteomes" id="UP000695000">
    <property type="component" value="Unplaced"/>
</dbReference>
<name>A0ABM1M3F6_NICVS</name>
<dbReference type="GeneID" id="108557185"/>
<sequence>MSRPTSSRYDWVTHPATKAYDYNYGYGVNFYQPMIDYIDAKDSGRRTRYPHLPWTDERALDAFSPRKLVRSYTEDDLSKIARRTETRAKDFLQDFNARTQSSFLLHKSASAANITTQVKSTEVRKKKETVRKIKVLKSKMADEIVNFDPDFDRKITESLKSAQKFLRGKSAKGIEAQLLSESKKHIAEGVDIDQTNKYLKNVVHSTHDYQAHARLMCKRMEKEVDASFMQPLDNLSADLKTFDKKTSTYFSEKRCRPDPEIAHTTETTCIIDI</sequence>
<organism evidence="1 2">
    <name type="scientific">Nicrophorus vespilloides</name>
    <name type="common">Boreal carrion beetle</name>
    <dbReference type="NCBI Taxonomy" id="110193"/>
    <lineage>
        <taxon>Eukaryota</taxon>
        <taxon>Metazoa</taxon>
        <taxon>Ecdysozoa</taxon>
        <taxon>Arthropoda</taxon>
        <taxon>Hexapoda</taxon>
        <taxon>Insecta</taxon>
        <taxon>Pterygota</taxon>
        <taxon>Neoptera</taxon>
        <taxon>Endopterygota</taxon>
        <taxon>Coleoptera</taxon>
        <taxon>Polyphaga</taxon>
        <taxon>Staphyliniformia</taxon>
        <taxon>Silphidae</taxon>
        <taxon>Nicrophorinae</taxon>
        <taxon>Nicrophorus</taxon>
    </lineage>
</organism>